<evidence type="ECO:0000259" key="6">
    <source>
        <dbReference type="PROSITE" id="PS50075"/>
    </source>
</evidence>
<dbReference type="PROSITE" id="PS50075">
    <property type="entry name" value="CARRIER"/>
    <property type="match status" value="2"/>
</dbReference>
<dbReference type="InterPro" id="IPR045851">
    <property type="entry name" value="AMP-bd_C_sf"/>
</dbReference>
<dbReference type="Gene3D" id="3.30.559.10">
    <property type="entry name" value="Chloramphenicol acetyltransferase-like domain"/>
    <property type="match status" value="2"/>
</dbReference>
<dbReference type="FunFam" id="1.10.1200.10:FF:000016">
    <property type="entry name" value="Non-ribosomal peptide synthase"/>
    <property type="match status" value="1"/>
</dbReference>
<dbReference type="GO" id="GO:0031177">
    <property type="term" value="F:phosphopantetheine binding"/>
    <property type="evidence" value="ECO:0007669"/>
    <property type="project" value="InterPro"/>
</dbReference>
<dbReference type="Gene3D" id="1.10.1200.10">
    <property type="entry name" value="ACP-like"/>
    <property type="match status" value="2"/>
</dbReference>
<dbReference type="Pfam" id="PF00668">
    <property type="entry name" value="Condensation"/>
    <property type="match status" value="2"/>
</dbReference>
<dbReference type="FunFam" id="3.30.300.30:FF:000015">
    <property type="entry name" value="Nonribosomal peptide synthase SidD"/>
    <property type="match status" value="1"/>
</dbReference>
<dbReference type="InterPro" id="IPR010071">
    <property type="entry name" value="AA_adenyl_dom"/>
</dbReference>
<dbReference type="InterPro" id="IPR001242">
    <property type="entry name" value="Condensation_dom"/>
</dbReference>
<dbReference type="GO" id="GO:0005829">
    <property type="term" value="C:cytosol"/>
    <property type="evidence" value="ECO:0007669"/>
    <property type="project" value="TreeGrafter"/>
</dbReference>
<dbReference type="InterPro" id="IPR009081">
    <property type="entry name" value="PP-bd_ACP"/>
</dbReference>
<keyword evidence="8" id="KW-1185">Reference proteome</keyword>
<dbReference type="RefSeq" id="WP_052439261.1">
    <property type="nucleotide sequence ID" value="NZ_BBPN01000040.1"/>
</dbReference>
<evidence type="ECO:0000313" key="7">
    <source>
        <dbReference type="EMBL" id="SEK31290.1"/>
    </source>
</evidence>
<dbReference type="InterPro" id="IPR036736">
    <property type="entry name" value="ACP-like_sf"/>
</dbReference>
<dbReference type="PANTHER" id="PTHR45527:SF1">
    <property type="entry name" value="FATTY ACID SYNTHASE"/>
    <property type="match status" value="1"/>
</dbReference>
<dbReference type="GO" id="GO:0044550">
    <property type="term" value="P:secondary metabolite biosynthetic process"/>
    <property type="evidence" value="ECO:0007669"/>
    <property type="project" value="TreeGrafter"/>
</dbReference>
<dbReference type="Proteomes" id="UP000183015">
    <property type="component" value="Unassembled WGS sequence"/>
</dbReference>
<dbReference type="InterPro" id="IPR020845">
    <property type="entry name" value="AMP-binding_CS"/>
</dbReference>
<evidence type="ECO:0000256" key="4">
    <source>
        <dbReference type="ARBA" id="ARBA00022553"/>
    </source>
</evidence>
<dbReference type="InterPro" id="IPR042099">
    <property type="entry name" value="ANL_N_sf"/>
</dbReference>
<dbReference type="InterPro" id="IPR006162">
    <property type="entry name" value="Ppantetheine_attach_site"/>
</dbReference>
<accession>A0A1H7G499</accession>
<dbReference type="CDD" id="cd05930">
    <property type="entry name" value="A_NRPS"/>
    <property type="match status" value="2"/>
</dbReference>
<dbReference type="PROSITE" id="PS00455">
    <property type="entry name" value="AMP_BINDING"/>
    <property type="match status" value="2"/>
</dbReference>
<protein>
    <submittedName>
        <fullName evidence="7">Amino acid adenylation domain-containing protein</fullName>
    </submittedName>
</protein>
<comment type="cofactor">
    <cofactor evidence="1">
        <name>pantetheine 4'-phosphate</name>
        <dbReference type="ChEBI" id="CHEBI:47942"/>
    </cofactor>
</comment>
<feature type="domain" description="Carrier" evidence="6">
    <location>
        <begin position="1969"/>
        <end position="2044"/>
    </location>
</feature>
<dbReference type="SUPFAM" id="SSF52777">
    <property type="entry name" value="CoA-dependent acyltransferases"/>
    <property type="match status" value="4"/>
</dbReference>
<comment type="similarity">
    <text evidence="2">Belongs to the ATP-dependent AMP-binding enzyme family.</text>
</comment>
<dbReference type="Gene3D" id="3.40.50.12780">
    <property type="entry name" value="N-terminal domain of ligase-like"/>
    <property type="match status" value="2"/>
</dbReference>
<dbReference type="EMBL" id="FOAZ01000001">
    <property type="protein sequence ID" value="SEK31290.1"/>
    <property type="molecule type" value="Genomic_DNA"/>
</dbReference>
<dbReference type="STRING" id="235985.SAMN05414137_101471"/>
<dbReference type="SUPFAM" id="SSF56801">
    <property type="entry name" value="Acetyl-CoA synthetase-like"/>
    <property type="match status" value="2"/>
</dbReference>
<gene>
    <name evidence="7" type="ORF">SAMN05414137_101471</name>
</gene>
<dbReference type="NCBIfam" id="TIGR01733">
    <property type="entry name" value="AA-adenyl-dom"/>
    <property type="match status" value="1"/>
</dbReference>
<dbReference type="GO" id="GO:0043041">
    <property type="term" value="P:amino acid activation for nonribosomal peptide biosynthetic process"/>
    <property type="evidence" value="ECO:0007669"/>
    <property type="project" value="TreeGrafter"/>
</dbReference>
<name>A0A1H7G499_STRJI</name>
<dbReference type="CDD" id="cd19531">
    <property type="entry name" value="LCL_NRPS-like"/>
    <property type="match status" value="2"/>
</dbReference>
<evidence type="ECO:0000256" key="5">
    <source>
        <dbReference type="SAM" id="MobiDB-lite"/>
    </source>
</evidence>
<dbReference type="GO" id="GO:0003824">
    <property type="term" value="F:catalytic activity"/>
    <property type="evidence" value="ECO:0007669"/>
    <property type="project" value="InterPro"/>
</dbReference>
<dbReference type="eggNOG" id="COG1020">
    <property type="taxonomic scope" value="Bacteria"/>
</dbReference>
<dbReference type="SMART" id="SM00823">
    <property type="entry name" value="PKS_PP"/>
    <property type="match status" value="2"/>
</dbReference>
<evidence type="ECO:0000313" key="8">
    <source>
        <dbReference type="Proteomes" id="UP000183015"/>
    </source>
</evidence>
<dbReference type="PANTHER" id="PTHR45527">
    <property type="entry name" value="NONRIBOSOMAL PEPTIDE SYNTHETASE"/>
    <property type="match status" value="1"/>
</dbReference>
<dbReference type="GO" id="GO:0072330">
    <property type="term" value="P:monocarboxylic acid biosynthetic process"/>
    <property type="evidence" value="ECO:0007669"/>
    <property type="project" value="UniProtKB-ARBA"/>
</dbReference>
<dbReference type="FunFam" id="3.40.50.12780:FF:000012">
    <property type="entry name" value="Non-ribosomal peptide synthetase"/>
    <property type="match status" value="1"/>
</dbReference>
<keyword evidence="4" id="KW-0597">Phosphoprotein</keyword>
<sequence length="2072" mass="221869">MKTGPLSPGQQRLWFLHQFDPTDPSHNTAYAYRLRGPLDLERLAAAFTQVAARHDALRTRFVTTPSGEPRAVVDEPAPVVVDLLTAASAQQAEQLVATRTNTRFDLAAAAPFQVTVVRLAEDDHVLCVVLHHINGDGWSFNVLRAEVAAAYAGDEPGEPPLQYSAVAAAAAAATGTGADLDWWVGRLAGAPPLELPTDRPRPARRTSAGDEVRFPIPAPLLAGVRELARNTRTTPYMVLLAAYQVLLSRHGGGQDFCVGTPAAGRDRPELEGVVGFLSTTMVLRCDLTADPAFTDLLKATRTQVLSALTHPDAPFEQLVSRLGIDRDLSRTPLYQAMFALHTHGDVDRPVPGLDAEPFPLGWHPARCDLSLDLYEEPGADDGADRLLGVLLHSTDLFDKDTARRLADRFLCLLADLLTDPSRPVSRLALLPDEERAQLDAWNATDAELPPLTLVDLLLAQARETPDAVAVVCANDPRHGRREIGYRELTEAAAGLAAELAARGIGPGSVVAVRSSRRAEMLVALLGTLCTGAAYLPVDPDYPQARVDYVIADSGAALTLDDADLDHVLTPGRRRPATELPRPTPEQPAYVLYTSGSTGNPKGVVVGHRALTNFLLALRALVGSTAEDRWLALTSLSFDISALELYLPLVTGGRVVVAGRPAALDGAELARLVRFEAVTHVQATPSGWRVALTGDLPRVTALTGGEPLPLRLARELRARVDRLVNVYGPTETTIWSTAWEIPEDPERVSIGRPIANTTVHVVDERGAQVPIGVPGELLIGGAGVADGYLGRPELTAERFVDRAGERVYRTGDVVRRLGDGTLEFFGRTDNQVKLRGHRIELGEIGAALETHPAVRQAVVGVKDERLVAFYVPAEPCLSTESDQPAGSRGSAGSGRPAGSDQPAASDQPADSHPSADPVGPPDGEALHAYLVTRLPAALVPAAWVALPALPLTPNGKVDRKALPYPDAVAPRPAGGRTPRGARERLVADVFAEVLELSVEQAAQVRADDDFFALGGHSLRAAMVAARLTALTGAPVPVGELFGSPTVAALAARLDRSATGAGNGADPGTEPRPRPEGTAPPLSASQERLWFLHRLDPDDAAYNMWLVRRLRGPLDEQALQTALDEVSARHESLRTRYPERDGAPVAVVEPPRPVPLERLDAADTAAAELLVAARTNAPFDLGTAPPLRASLIRLGDQDHVLCLVLHHINGDGWSLNLLHDELAARYSGRELASLPLQFGDIARWQRERDQSADLAYWQDRLSAPTQLDLPVDHPRAAVPRRRGALVEVPLDRADAEALRRLGQERGCTVFMVLLAAYQVLLARHTGAEDILVGTATAGRDRLELEPVIGYLTDVLVLRGELAGDPTAAELLDRTRADVLGAFAHQGVPFEELVAQLRTGRDLARTPLFQTMAILHNQGSARATDGFAGLTAEDFEHGFQQAKFELMLEVWQDERELLPTLVYDAGLFERETMERLAARFARLLRALPGQVERPLSALPLLAADESAVLSGPPSGPAPRVLDLFAAQVRERPDAVAVACGDERWTYARLDARAEELAAELPAGGVVGVRLGRSCETIAALLACWRAGSAYLPLDPAYPEQRLDFMTQDSGACVVLTAQGPVAAEGSRRHDGGAYVIYTSGSTGVPKGVLVGQEALAARVAWMREAYGLGPQDRVVQFASLSFDTHAEEIFPALASGARLELLPDGPVTLTDHLDGVTVLDLPTAYWHHLVDEIDRVVWPDTLRLVILGGEQVHRAAVDRWRSRFGERVRVVNTYGPTEATVIATAAELVGPASAPDDGARPPIGTPLAGTRIALRGRHGEDVPPGSPGELWIGGTGLAEGYLDRPGTTAERFPVVAGERWYRSGDLARLRADGQLEFLGRRDDQVKLRGFRIELGEIEAALGGRGAVAVLGDTLVGYVVGDPEPVAAELRTLLPAHLVPTLWVPLDALPLTPNGKLDRAALPEPSLAREVVAPRTDAEALVAEVFAEVLGLAEVGASDDFFALGGHSLLAVKVIARLREATDIELPVRALFDATTVAGVAAALEDLLLAEIGRLTEAEAAQLLAQETERTEGDGS</sequence>
<dbReference type="Pfam" id="PF00501">
    <property type="entry name" value="AMP-binding"/>
    <property type="match status" value="3"/>
</dbReference>
<dbReference type="SUPFAM" id="SSF47336">
    <property type="entry name" value="ACP-like"/>
    <property type="match status" value="2"/>
</dbReference>
<dbReference type="InterPro" id="IPR000873">
    <property type="entry name" value="AMP-dep_synth/lig_dom"/>
</dbReference>
<feature type="region of interest" description="Disordered" evidence="5">
    <location>
        <begin position="1056"/>
        <end position="1080"/>
    </location>
</feature>
<evidence type="ECO:0000256" key="3">
    <source>
        <dbReference type="ARBA" id="ARBA00022450"/>
    </source>
</evidence>
<dbReference type="Gene3D" id="3.30.559.30">
    <property type="entry name" value="Nonribosomal peptide synthetase, condensation domain"/>
    <property type="match status" value="2"/>
</dbReference>
<evidence type="ECO:0000256" key="1">
    <source>
        <dbReference type="ARBA" id="ARBA00001957"/>
    </source>
</evidence>
<evidence type="ECO:0000256" key="2">
    <source>
        <dbReference type="ARBA" id="ARBA00006432"/>
    </source>
</evidence>
<organism evidence="7 8">
    <name type="scientific">Streptacidiphilus jiangxiensis</name>
    <dbReference type="NCBI Taxonomy" id="235985"/>
    <lineage>
        <taxon>Bacteria</taxon>
        <taxon>Bacillati</taxon>
        <taxon>Actinomycetota</taxon>
        <taxon>Actinomycetes</taxon>
        <taxon>Kitasatosporales</taxon>
        <taxon>Streptomycetaceae</taxon>
        <taxon>Streptacidiphilus</taxon>
    </lineage>
</organism>
<dbReference type="InterPro" id="IPR020806">
    <property type="entry name" value="PKS_PP-bd"/>
</dbReference>
<dbReference type="GO" id="GO:0017000">
    <property type="term" value="P:antibiotic biosynthetic process"/>
    <property type="evidence" value="ECO:0007669"/>
    <property type="project" value="UniProtKB-ARBA"/>
</dbReference>
<feature type="compositionally biased region" description="Low complexity" evidence="5">
    <location>
        <begin position="883"/>
        <end position="898"/>
    </location>
</feature>
<dbReference type="GO" id="GO:0008610">
    <property type="term" value="P:lipid biosynthetic process"/>
    <property type="evidence" value="ECO:0007669"/>
    <property type="project" value="UniProtKB-ARBA"/>
</dbReference>
<dbReference type="Gene3D" id="3.30.300.30">
    <property type="match status" value="2"/>
</dbReference>
<feature type="region of interest" description="Disordered" evidence="5">
    <location>
        <begin position="877"/>
        <end position="922"/>
    </location>
</feature>
<reference evidence="8" key="1">
    <citation type="submission" date="2016-10" db="EMBL/GenBank/DDBJ databases">
        <authorList>
            <person name="Varghese N."/>
        </authorList>
    </citation>
    <scope>NUCLEOTIDE SEQUENCE [LARGE SCALE GENOMIC DNA]</scope>
    <source>
        <strain evidence="8">DSM 45096 / BCRC 16803 / CGMCC 4.1857 / CIP 109030 / JCM 12277 / KCTC 19219 / NBRC 100920 / 33214</strain>
    </source>
</reference>
<keyword evidence="3" id="KW-0596">Phosphopantetheine</keyword>
<proteinExistence type="inferred from homology"/>
<feature type="domain" description="Carrier" evidence="6">
    <location>
        <begin position="976"/>
        <end position="1056"/>
    </location>
</feature>
<dbReference type="Pfam" id="PF00550">
    <property type="entry name" value="PP-binding"/>
    <property type="match status" value="2"/>
</dbReference>
<dbReference type="OrthoDB" id="9778690at2"/>
<dbReference type="InterPro" id="IPR023213">
    <property type="entry name" value="CAT-like_dom_sf"/>
</dbReference>
<dbReference type="PROSITE" id="PS00012">
    <property type="entry name" value="PHOSPHOPANTETHEINE"/>
    <property type="match status" value="2"/>
</dbReference>